<dbReference type="InterPro" id="IPR007244">
    <property type="entry name" value="Naa35_N"/>
</dbReference>
<evidence type="ECO:0000313" key="7">
    <source>
        <dbReference type="Proteomes" id="UP000250043"/>
    </source>
</evidence>
<proteinExistence type="inferred from homology"/>
<name>A0A8E2AQF2_9APHY</name>
<dbReference type="EMBL" id="KV722539">
    <property type="protein sequence ID" value="OCH86192.1"/>
    <property type="molecule type" value="Genomic_DNA"/>
</dbReference>
<evidence type="ECO:0000256" key="3">
    <source>
        <dbReference type="ARBA" id="ARBA00022490"/>
    </source>
</evidence>
<keyword evidence="7" id="KW-1185">Reference proteome</keyword>
<dbReference type="PANTHER" id="PTHR21373">
    <property type="entry name" value="GLUCOSE REPRESSIBLE PROTEIN MAK10"/>
    <property type="match status" value="1"/>
</dbReference>
<feature type="domain" description="NAA35-like TPR repeats" evidence="5">
    <location>
        <begin position="334"/>
        <end position="513"/>
    </location>
</feature>
<dbReference type="Proteomes" id="UP000250043">
    <property type="component" value="Unassembled WGS sequence"/>
</dbReference>
<dbReference type="Pfam" id="PF25789">
    <property type="entry name" value="TPR_NAA35"/>
    <property type="match status" value="1"/>
</dbReference>
<evidence type="ECO:0000259" key="5">
    <source>
        <dbReference type="Pfam" id="PF25789"/>
    </source>
</evidence>
<dbReference type="Pfam" id="PF04112">
    <property type="entry name" value="Mak10"/>
    <property type="match status" value="1"/>
</dbReference>
<dbReference type="OrthoDB" id="269405at2759"/>
<dbReference type="InterPro" id="IPR057982">
    <property type="entry name" value="TPR_NAA35"/>
</dbReference>
<evidence type="ECO:0000256" key="1">
    <source>
        <dbReference type="ARBA" id="ARBA00004496"/>
    </source>
</evidence>
<evidence type="ECO:0000259" key="4">
    <source>
        <dbReference type="Pfam" id="PF04112"/>
    </source>
</evidence>
<accession>A0A8E2AQF2</accession>
<gene>
    <name evidence="6" type="ORF">OBBRIDRAFT_738454</name>
</gene>
<feature type="domain" description="NAA35-like N-terminal" evidence="4">
    <location>
        <begin position="32"/>
        <end position="191"/>
    </location>
</feature>
<dbReference type="GO" id="GO:0031417">
    <property type="term" value="C:NatC complex"/>
    <property type="evidence" value="ECO:0007669"/>
    <property type="project" value="InterPro"/>
</dbReference>
<evidence type="ECO:0000313" key="6">
    <source>
        <dbReference type="EMBL" id="OCH86192.1"/>
    </source>
</evidence>
<keyword evidence="3" id="KW-0963">Cytoplasm</keyword>
<protein>
    <submittedName>
        <fullName evidence="6">Uncharacterized protein</fullName>
    </submittedName>
</protein>
<dbReference type="PANTHER" id="PTHR21373:SF0">
    <property type="entry name" value="N-ALPHA-ACETYLTRANSFERASE 35, NATC AUXILIARY SUBUNIT"/>
    <property type="match status" value="1"/>
</dbReference>
<dbReference type="AlphaFoldDB" id="A0A8E2AQF2"/>
<organism evidence="6 7">
    <name type="scientific">Obba rivulosa</name>
    <dbReference type="NCBI Taxonomy" id="1052685"/>
    <lineage>
        <taxon>Eukaryota</taxon>
        <taxon>Fungi</taxon>
        <taxon>Dikarya</taxon>
        <taxon>Basidiomycota</taxon>
        <taxon>Agaricomycotina</taxon>
        <taxon>Agaricomycetes</taxon>
        <taxon>Polyporales</taxon>
        <taxon>Gelatoporiaceae</taxon>
        <taxon>Obba</taxon>
    </lineage>
</organism>
<sequence length="691" mass="79359">MDFHDVLDVPGGDGFEDVTNIFVAASHDMRDGELVMSDGHTLLETMSAFEIGEPRMDSGMLPEGHRKPPFSPIIPLLPEEICWLLDRSFSCEVAWHAGNTLSQSVYTLLYVHHLPDISPDFVARYVHVIPDPQRPVELITIVLRAGLMGLLKSCDLARRELCKNKVVDCEDWQSEKAEISLLEGINVDYIIRLLDDACHWLRNSRLEQKDVYALCDRLILRKTILQLLKLGVPGNLEELTSLLTFARHILGQIKTEKPHTPSEDSPVFSAIDPYVTRLLHNFLPVRTFTLPDSDSTWKALERWLNDWEGLGRLLSCSNLLTWEIAGSLRVWSASSELPIAFMRSLTQSAVLEHNVFFRKFSFQWLVRSFYLETIGQSYDDILQTLENNGLIMEVQSLKGVERQIQALLTPTQLMHYQLRSLWYNPPRRRRYLAKAAFEWHVLYDMLLQILPETTIGDLARTGVIAHMWEAPLIWRLTSAREVILAGFQQELYAPDEKPIAYWYLAHVLDVHLQCLDNLLALGPIDSAVQEEMVFQSMFLTALQVISIALCAITFKDLTLPWRRMSLNFIKRYKWAFKPEYDDLAPALPPPDLLKFGPQVTRMLQFDEVSPADSFKLAGEILRQLSQSEAPEGLSGRWQPERRAFVQRLADLCGRLEKTPKKTVETLQFDSSKLRWDPEVHPWFPDIVDLET</sequence>
<evidence type="ECO:0000256" key="2">
    <source>
        <dbReference type="ARBA" id="ARBA00006289"/>
    </source>
</evidence>
<comment type="similarity">
    <text evidence="2">Belongs to the MAK10 family.</text>
</comment>
<dbReference type="InterPro" id="IPR057983">
    <property type="entry name" value="NAA35-like_N"/>
</dbReference>
<comment type="subcellular location">
    <subcellularLocation>
        <location evidence="1">Cytoplasm</location>
    </subcellularLocation>
</comment>
<reference evidence="6 7" key="1">
    <citation type="submission" date="2016-07" db="EMBL/GenBank/DDBJ databases">
        <title>Draft genome of the white-rot fungus Obba rivulosa 3A-2.</title>
        <authorList>
            <consortium name="DOE Joint Genome Institute"/>
            <person name="Miettinen O."/>
            <person name="Riley R."/>
            <person name="Acob R."/>
            <person name="Barry K."/>
            <person name="Cullen D."/>
            <person name="De Vries R."/>
            <person name="Hainaut M."/>
            <person name="Hatakka A."/>
            <person name="Henrissat B."/>
            <person name="Hilden K."/>
            <person name="Kuo R."/>
            <person name="Labutti K."/>
            <person name="Lipzen A."/>
            <person name="Makela M.R."/>
            <person name="Sandor L."/>
            <person name="Spatafora J.W."/>
            <person name="Grigoriev I.V."/>
            <person name="Hibbett D.S."/>
        </authorList>
    </citation>
    <scope>NUCLEOTIDE SEQUENCE [LARGE SCALE GENOMIC DNA]</scope>
    <source>
        <strain evidence="6 7">3A-2</strain>
    </source>
</reference>